<sequence>MVGMLQIITYMLAFYLVLKGFEILQIGVASNRPQRGGMIVFGGLVLCACVVAAIAFVGMQENMASSVSDGMHGLGG</sequence>
<gene>
    <name evidence="2" type="ORF">WAT24_15265</name>
</gene>
<evidence type="ECO:0000313" key="3">
    <source>
        <dbReference type="Proteomes" id="UP001381174"/>
    </source>
</evidence>
<name>A0ABU8JFU2_9GAMM</name>
<protein>
    <recommendedName>
        <fullName evidence="4">DUF350 domain-containing protein</fullName>
    </recommendedName>
</protein>
<keyword evidence="1" id="KW-0812">Transmembrane</keyword>
<dbReference type="EMBL" id="JBBBNY010000016">
    <property type="protein sequence ID" value="MEI7038123.1"/>
    <property type="molecule type" value="Genomic_DNA"/>
</dbReference>
<dbReference type="RefSeq" id="WP_336808766.1">
    <property type="nucleotide sequence ID" value="NZ_JBBBNY010000016.1"/>
</dbReference>
<keyword evidence="1" id="KW-1133">Transmembrane helix</keyword>
<organism evidence="2 3">
    <name type="scientific">Fulvimonas yonginensis</name>
    <dbReference type="NCBI Taxonomy" id="1495200"/>
    <lineage>
        <taxon>Bacteria</taxon>
        <taxon>Pseudomonadati</taxon>
        <taxon>Pseudomonadota</taxon>
        <taxon>Gammaproteobacteria</taxon>
        <taxon>Lysobacterales</taxon>
        <taxon>Rhodanobacteraceae</taxon>
        <taxon>Fulvimonas</taxon>
    </lineage>
</organism>
<dbReference type="Proteomes" id="UP001381174">
    <property type="component" value="Unassembled WGS sequence"/>
</dbReference>
<evidence type="ECO:0000256" key="1">
    <source>
        <dbReference type="SAM" id="Phobius"/>
    </source>
</evidence>
<reference evidence="2 3" key="1">
    <citation type="journal article" date="2014" name="Int. J. Syst. Evol. Microbiol.">
        <title>Fulvimonas yonginensis sp. nov., isolated from greenhouse soil, and emended description of the genus Fulvimonas.</title>
        <authorList>
            <person name="Ahn J.H."/>
            <person name="Kim S.J."/>
            <person name="Weon H.Y."/>
            <person name="Hong S.B."/>
            <person name="Seok S.J."/>
            <person name="Kwon S.W."/>
        </authorList>
    </citation>
    <scope>NUCLEOTIDE SEQUENCE [LARGE SCALE GENOMIC DNA]</scope>
    <source>
        <strain evidence="2 3">KACC 16952</strain>
    </source>
</reference>
<evidence type="ECO:0000313" key="2">
    <source>
        <dbReference type="EMBL" id="MEI7038123.1"/>
    </source>
</evidence>
<feature type="transmembrane region" description="Helical" evidence="1">
    <location>
        <begin position="38"/>
        <end position="58"/>
    </location>
</feature>
<accession>A0ABU8JFU2</accession>
<feature type="transmembrane region" description="Helical" evidence="1">
    <location>
        <begin position="7"/>
        <end position="26"/>
    </location>
</feature>
<evidence type="ECO:0008006" key="4">
    <source>
        <dbReference type="Google" id="ProtNLM"/>
    </source>
</evidence>
<keyword evidence="3" id="KW-1185">Reference proteome</keyword>
<proteinExistence type="predicted"/>
<keyword evidence="1" id="KW-0472">Membrane</keyword>
<comment type="caution">
    <text evidence="2">The sequence shown here is derived from an EMBL/GenBank/DDBJ whole genome shotgun (WGS) entry which is preliminary data.</text>
</comment>